<dbReference type="Gene3D" id="3.50.4.10">
    <property type="entry name" value="Hepatocyte Growth Factor"/>
    <property type="match status" value="1"/>
</dbReference>
<dbReference type="PROSITE" id="PS00107">
    <property type="entry name" value="PROTEIN_KINASE_ATP"/>
    <property type="match status" value="1"/>
</dbReference>
<dbReference type="SMART" id="SM00108">
    <property type="entry name" value="B_lectin"/>
    <property type="match status" value="1"/>
</dbReference>
<dbReference type="PROSITE" id="PS50948">
    <property type="entry name" value="PAN"/>
    <property type="match status" value="1"/>
</dbReference>
<dbReference type="InterPro" id="IPR003609">
    <property type="entry name" value="Pan_app"/>
</dbReference>
<evidence type="ECO:0000256" key="17">
    <source>
        <dbReference type="PIRNR" id="PIRNR000641"/>
    </source>
</evidence>
<dbReference type="InterPro" id="IPR001480">
    <property type="entry name" value="Bulb-type_lectin_dom"/>
</dbReference>
<comment type="similarity">
    <text evidence="17">Belongs to the protein kinase superfamily. Ser/Thr protein kinase family.</text>
</comment>
<evidence type="ECO:0000256" key="14">
    <source>
        <dbReference type="ARBA" id="ARBA00023180"/>
    </source>
</evidence>
<sequence length="793" mass="89320">MRSILFVLITLSLLHSANSKSMLHLRKGASISVESNTFIISPDNSFTCGFYAMPGSNAYWFATWFTNSKGKTVVWTANRDKPVNSQGSRIAIHRDGTMVLTDVDGSIVWQTDVRATNISAAELLNTGNLVLKNSQGDILWQSFDVPTDNLLPSQILTKDKRLISSLRKGSFESGHFNLYFGSDNVLTLISDTPETSSVYWPYPGVGIYENGRTNYNSSRRAVLDDMGTFQASDHFQANASDKGFGIKRRLTLDNDGNLRIYSLINSTGLWTITWQAISQPCQVHGVCGRYAICVYAPKPKCICPPGYEVNNPSDWSAGCKPAFRESLLNSLVKFVEVSRLDYFGFDFYYKDNFSFTLEACRELCLGDSRCKAFTYKTWGSGRCYVKSELFNGLMSPDFPGSTYIKLPNKMQVSKPSIFNGSSTICESREAEILVGSPSMYDFIRTKVRWVYIYSFCGALGAIELIFIVVGWWYLFRKHGFPASVEAGYRMISSQFQRFSYGELKKATNNFREELGRGGSGIVYKGVLADDRVVAVKRLGNVFQGQDEFWAEIRTIGKINHMNLVRMWGFCSEGRQRLLVYEYVNNLSLDKHLFNSNFLGWKQRFAVALGTAKGLAYLHDECLEWVIHCDVKPENILLDGELQPKIADFGLAKLSRRDGPGSEISNIRGTKGYMAPEWALNHPITAKVDVYSYGVVVLEMIKGIKLSNWAADDTDDQENPLKRFSRMVKEKIQCGNSYWVDSIVDPRLDGRFSRKQAATLVEIGLSSVEENSRKRPMMASIVQTLMECEDETEI</sequence>
<dbReference type="PROSITE" id="PS00108">
    <property type="entry name" value="PROTEIN_KINASE_ST"/>
    <property type="match status" value="1"/>
</dbReference>
<dbReference type="CDD" id="cd01098">
    <property type="entry name" value="PAN_AP_plant"/>
    <property type="match status" value="1"/>
</dbReference>
<keyword evidence="9 17" id="KW-0067">ATP-binding</keyword>
<keyword evidence="10 20" id="KW-1133">Transmembrane helix</keyword>
<dbReference type="InterPro" id="IPR011009">
    <property type="entry name" value="Kinase-like_dom_sf"/>
</dbReference>
<dbReference type="PIRSF" id="PIRSF000641">
    <property type="entry name" value="SRK"/>
    <property type="match status" value="1"/>
</dbReference>
<evidence type="ECO:0000256" key="6">
    <source>
        <dbReference type="ARBA" id="ARBA00022729"/>
    </source>
</evidence>
<dbReference type="CDD" id="cd00053">
    <property type="entry name" value="EGF"/>
    <property type="match status" value="1"/>
</dbReference>
<dbReference type="SMART" id="SM00473">
    <property type="entry name" value="PAN_AP"/>
    <property type="match status" value="1"/>
</dbReference>
<dbReference type="SUPFAM" id="SSF51110">
    <property type="entry name" value="alpha-D-mannose-specific plant lectins"/>
    <property type="match status" value="1"/>
</dbReference>
<feature type="domain" description="Bulb-type lectin" evidence="24">
    <location>
        <begin position="16"/>
        <end position="144"/>
    </location>
</feature>
<evidence type="ECO:0000256" key="4">
    <source>
        <dbReference type="ARBA" id="ARBA00022679"/>
    </source>
</evidence>
<keyword evidence="12" id="KW-1015">Disulfide bond</keyword>
<dbReference type="InterPro" id="IPR008271">
    <property type="entry name" value="Ser/Thr_kinase_AS"/>
</dbReference>
<dbReference type="Gene3D" id="2.90.10.10">
    <property type="entry name" value="Bulb-type lectin domain"/>
    <property type="match status" value="2"/>
</dbReference>
<comment type="catalytic activity">
    <reaction evidence="15 17">
        <text>L-threonyl-[protein] + ATP = O-phospho-L-threonyl-[protein] + ADP + H(+)</text>
        <dbReference type="Rhea" id="RHEA:46608"/>
        <dbReference type="Rhea" id="RHEA-COMP:11060"/>
        <dbReference type="Rhea" id="RHEA-COMP:11605"/>
        <dbReference type="ChEBI" id="CHEBI:15378"/>
        <dbReference type="ChEBI" id="CHEBI:30013"/>
        <dbReference type="ChEBI" id="CHEBI:30616"/>
        <dbReference type="ChEBI" id="CHEBI:61977"/>
        <dbReference type="ChEBI" id="CHEBI:456216"/>
        <dbReference type="EC" id="2.7.11.1"/>
    </reaction>
</comment>
<evidence type="ECO:0000256" key="13">
    <source>
        <dbReference type="ARBA" id="ARBA00023170"/>
    </source>
</evidence>
<reference evidence="26 27" key="1">
    <citation type="submission" date="2019-12" db="EMBL/GenBank/DDBJ databases">
        <authorList>
            <person name="Alioto T."/>
            <person name="Alioto T."/>
            <person name="Gomez Garrido J."/>
        </authorList>
    </citation>
    <scope>NUCLEOTIDE SEQUENCE [LARGE SCALE GENOMIC DNA]</scope>
</reference>
<dbReference type="InterPro" id="IPR024171">
    <property type="entry name" value="SRK-like_kinase"/>
</dbReference>
<dbReference type="Pfam" id="PF00024">
    <property type="entry name" value="PAN_1"/>
    <property type="match status" value="1"/>
</dbReference>
<name>A0A8S0QZN4_OLEEU</name>
<keyword evidence="27" id="KW-1185">Reference proteome</keyword>
<dbReference type="Gene3D" id="3.30.200.20">
    <property type="entry name" value="Phosphorylase Kinase, domain 1"/>
    <property type="match status" value="1"/>
</dbReference>
<dbReference type="InterPro" id="IPR000858">
    <property type="entry name" value="S_locus_glycoprot_dom"/>
</dbReference>
<evidence type="ECO:0000256" key="20">
    <source>
        <dbReference type="SAM" id="Phobius"/>
    </source>
</evidence>
<evidence type="ECO:0000259" key="23">
    <source>
        <dbReference type="PROSITE" id="PS50026"/>
    </source>
</evidence>
<evidence type="ECO:0000256" key="15">
    <source>
        <dbReference type="ARBA" id="ARBA00047899"/>
    </source>
</evidence>
<dbReference type="InterPro" id="IPR000719">
    <property type="entry name" value="Prot_kinase_dom"/>
</dbReference>
<protein>
    <recommendedName>
        <fullName evidence="17">Receptor-like serine/threonine-protein kinase</fullName>
        <ecNumber evidence="17">2.7.11.1</ecNumber>
    </recommendedName>
</protein>
<evidence type="ECO:0000256" key="1">
    <source>
        <dbReference type="ARBA" id="ARBA00004479"/>
    </source>
</evidence>
<dbReference type="EC" id="2.7.11.1" evidence="17"/>
<evidence type="ECO:0000256" key="12">
    <source>
        <dbReference type="ARBA" id="ARBA00023157"/>
    </source>
</evidence>
<dbReference type="PROSITE" id="PS50011">
    <property type="entry name" value="PROTEIN_KINASE_DOM"/>
    <property type="match status" value="1"/>
</dbReference>
<dbReference type="Pfam" id="PF01453">
    <property type="entry name" value="B_lectin"/>
    <property type="match status" value="1"/>
</dbReference>
<evidence type="ECO:0000256" key="5">
    <source>
        <dbReference type="ARBA" id="ARBA00022692"/>
    </source>
</evidence>
<evidence type="ECO:0000256" key="10">
    <source>
        <dbReference type="ARBA" id="ARBA00022989"/>
    </source>
</evidence>
<dbReference type="CDD" id="cd00028">
    <property type="entry name" value="B_lectin"/>
    <property type="match status" value="1"/>
</dbReference>
<dbReference type="SUPFAM" id="SSF56112">
    <property type="entry name" value="Protein kinase-like (PK-like)"/>
    <property type="match status" value="1"/>
</dbReference>
<keyword evidence="5 20" id="KW-0812">Transmembrane</keyword>
<evidence type="ECO:0000256" key="16">
    <source>
        <dbReference type="ARBA" id="ARBA00048679"/>
    </source>
</evidence>
<dbReference type="Pfam" id="PF00069">
    <property type="entry name" value="Pkinase"/>
    <property type="match status" value="1"/>
</dbReference>
<organism evidence="26 27">
    <name type="scientific">Olea europaea subsp. europaea</name>
    <dbReference type="NCBI Taxonomy" id="158383"/>
    <lineage>
        <taxon>Eukaryota</taxon>
        <taxon>Viridiplantae</taxon>
        <taxon>Streptophyta</taxon>
        <taxon>Embryophyta</taxon>
        <taxon>Tracheophyta</taxon>
        <taxon>Spermatophyta</taxon>
        <taxon>Magnoliopsida</taxon>
        <taxon>eudicotyledons</taxon>
        <taxon>Gunneridae</taxon>
        <taxon>Pentapetalae</taxon>
        <taxon>asterids</taxon>
        <taxon>lamiids</taxon>
        <taxon>Lamiales</taxon>
        <taxon>Oleaceae</taxon>
        <taxon>Oleeae</taxon>
        <taxon>Olea</taxon>
    </lineage>
</organism>
<feature type="transmembrane region" description="Helical" evidence="20">
    <location>
        <begin position="449"/>
        <end position="474"/>
    </location>
</feature>
<dbReference type="Gene3D" id="1.10.510.10">
    <property type="entry name" value="Transferase(Phosphotransferase) domain 1"/>
    <property type="match status" value="1"/>
</dbReference>
<evidence type="ECO:0000259" key="24">
    <source>
        <dbReference type="PROSITE" id="PS50927"/>
    </source>
</evidence>
<keyword evidence="2 17" id="KW-0723">Serine/threonine-protein kinase</keyword>
<dbReference type="GO" id="GO:0016020">
    <property type="term" value="C:membrane"/>
    <property type="evidence" value="ECO:0007669"/>
    <property type="project" value="UniProtKB-SubCell"/>
</dbReference>
<feature type="domain" description="EGF-like" evidence="23">
    <location>
        <begin position="277"/>
        <end position="313"/>
    </location>
</feature>
<comment type="caution">
    <text evidence="26">The sequence shown here is derived from an EMBL/GenBank/DDBJ whole genome shotgun (WGS) entry which is preliminary data.</text>
</comment>
<feature type="chain" id="PRO_5035893070" description="Receptor-like serine/threonine-protein kinase" evidence="21">
    <location>
        <begin position="20"/>
        <end position="793"/>
    </location>
</feature>
<dbReference type="PANTHER" id="PTHR47974:SF4">
    <property type="entry name" value="RECEPTOR-LIKE SERINE_THREONINE-PROTEIN KINASE"/>
    <property type="match status" value="1"/>
</dbReference>
<dbReference type="OrthoDB" id="619632at2759"/>
<comment type="caution">
    <text evidence="18">Lacks conserved residue(s) required for the propagation of feature annotation.</text>
</comment>
<dbReference type="GO" id="GO:0005524">
    <property type="term" value="F:ATP binding"/>
    <property type="evidence" value="ECO:0007669"/>
    <property type="project" value="UniProtKB-UniRule"/>
</dbReference>
<gene>
    <name evidence="26" type="ORF">OLEA9_A106081</name>
</gene>
<dbReference type="InterPro" id="IPR000742">
    <property type="entry name" value="EGF"/>
</dbReference>
<dbReference type="PANTHER" id="PTHR47974">
    <property type="entry name" value="OS07G0415500 PROTEIN"/>
    <property type="match status" value="1"/>
</dbReference>
<dbReference type="Proteomes" id="UP000594638">
    <property type="component" value="Unassembled WGS sequence"/>
</dbReference>
<dbReference type="FunFam" id="3.30.200.20:FF:000059">
    <property type="entry name" value="S-receptor-like serine/threonine-protein kinase"/>
    <property type="match status" value="1"/>
</dbReference>
<keyword evidence="3 18" id="KW-0245">EGF-like domain</keyword>
<feature type="binding site" evidence="19">
    <location>
        <position position="536"/>
    </location>
    <ligand>
        <name>ATP</name>
        <dbReference type="ChEBI" id="CHEBI:30616"/>
    </ligand>
</feature>
<keyword evidence="4 17" id="KW-0808">Transferase</keyword>
<keyword evidence="14" id="KW-0325">Glycoprotein</keyword>
<feature type="domain" description="Protein kinase" evidence="22">
    <location>
        <begin position="508"/>
        <end position="785"/>
    </location>
</feature>
<keyword evidence="6 21" id="KW-0732">Signal</keyword>
<dbReference type="SMART" id="SM00220">
    <property type="entry name" value="S_TKc"/>
    <property type="match status" value="1"/>
</dbReference>
<evidence type="ECO:0000256" key="2">
    <source>
        <dbReference type="ARBA" id="ARBA00022527"/>
    </source>
</evidence>
<evidence type="ECO:0000256" key="21">
    <source>
        <dbReference type="SAM" id="SignalP"/>
    </source>
</evidence>
<evidence type="ECO:0000256" key="8">
    <source>
        <dbReference type="ARBA" id="ARBA00022777"/>
    </source>
</evidence>
<dbReference type="GO" id="GO:0004674">
    <property type="term" value="F:protein serine/threonine kinase activity"/>
    <property type="evidence" value="ECO:0007669"/>
    <property type="project" value="UniProtKB-KW"/>
</dbReference>
<evidence type="ECO:0000256" key="3">
    <source>
        <dbReference type="ARBA" id="ARBA00022536"/>
    </source>
</evidence>
<evidence type="ECO:0000256" key="19">
    <source>
        <dbReference type="PROSITE-ProRule" id="PRU10141"/>
    </source>
</evidence>
<keyword evidence="8 17" id="KW-0418">Kinase</keyword>
<dbReference type="Gramene" id="OE9A106081T1">
    <property type="protein sequence ID" value="OE9A106081C1"/>
    <property type="gene ID" value="OE9A106081"/>
</dbReference>
<dbReference type="PROSITE" id="PS50026">
    <property type="entry name" value="EGF_3"/>
    <property type="match status" value="1"/>
</dbReference>
<feature type="domain" description="Apple" evidence="25">
    <location>
        <begin position="319"/>
        <end position="407"/>
    </location>
</feature>
<comment type="catalytic activity">
    <reaction evidence="16 17">
        <text>L-seryl-[protein] + ATP = O-phospho-L-seryl-[protein] + ADP + H(+)</text>
        <dbReference type="Rhea" id="RHEA:17989"/>
        <dbReference type="Rhea" id="RHEA-COMP:9863"/>
        <dbReference type="Rhea" id="RHEA-COMP:11604"/>
        <dbReference type="ChEBI" id="CHEBI:15378"/>
        <dbReference type="ChEBI" id="CHEBI:29999"/>
        <dbReference type="ChEBI" id="CHEBI:30616"/>
        <dbReference type="ChEBI" id="CHEBI:83421"/>
        <dbReference type="ChEBI" id="CHEBI:456216"/>
        <dbReference type="EC" id="2.7.11.1"/>
    </reaction>
</comment>
<dbReference type="FunFam" id="2.90.10.10:FF:000006">
    <property type="entry name" value="Serine/threonine-protein kinase"/>
    <property type="match status" value="1"/>
</dbReference>
<evidence type="ECO:0000256" key="11">
    <source>
        <dbReference type="ARBA" id="ARBA00023136"/>
    </source>
</evidence>
<evidence type="ECO:0000256" key="7">
    <source>
        <dbReference type="ARBA" id="ARBA00022741"/>
    </source>
</evidence>
<keyword evidence="11 20" id="KW-0472">Membrane</keyword>
<dbReference type="EMBL" id="CACTIH010002015">
    <property type="protein sequence ID" value="CAA2971492.1"/>
    <property type="molecule type" value="Genomic_DNA"/>
</dbReference>
<evidence type="ECO:0000259" key="22">
    <source>
        <dbReference type="PROSITE" id="PS50011"/>
    </source>
</evidence>
<keyword evidence="7 17" id="KW-0547">Nucleotide-binding</keyword>
<accession>A0A8S0QZN4</accession>
<dbReference type="PROSITE" id="PS50927">
    <property type="entry name" value="BULB_LECTIN"/>
    <property type="match status" value="1"/>
</dbReference>
<dbReference type="AlphaFoldDB" id="A0A8S0QZN4"/>
<evidence type="ECO:0000256" key="9">
    <source>
        <dbReference type="ARBA" id="ARBA00022840"/>
    </source>
</evidence>
<proteinExistence type="inferred from homology"/>
<feature type="signal peptide" evidence="21">
    <location>
        <begin position="1"/>
        <end position="19"/>
    </location>
</feature>
<evidence type="ECO:0000256" key="18">
    <source>
        <dbReference type="PROSITE-ProRule" id="PRU00076"/>
    </source>
</evidence>
<dbReference type="FunFam" id="1.10.510.10:FF:000302">
    <property type="entry name" value="Serine/threonine-protein kinase"/>
    <property type="match status" value="1"/>
</dbReference>
<evidence type="ECO:0000313" key="26">
    <source>
        <dbReference type="EMBL" id="CAA2971492.1"/>
    </source>
</evidence>
<dbReference type="InterPro" id="IPR017441">
    <property type="entry name" value="Protein_kinase_ATP_BS"/>
</dbReference>
<dbReference type="GO" id="GO:0048544">
    <property type="term" value="P:recognition of pollen"/>
    <property type="evidence" value="ECO:0007669"/>
    <property type="project" value="InterPro"/>
</dbReference>
<dbReference type="Pfam" id="PF00954">
    <property type="entry name" value="S_locus_glycop"/>
    <property type="match status" value="1"/>
</dbReference>
<evidence type="ECO:0000313" key="27">
    <source>
        <dbReference type="Proteomes" id="UP000594638"/>
    </source>
</evidence>
<comment type="subcellular location">
    <subcellularLocation>
        <location evidence="1">Membrane</location>
        <topology evidence="1">Single-pass type I membrane protein</topology>
    </subcellularLocation>
</comment>
<dbReference type="InterPro" id="IPR036426">
    <property type="entry name" value="Bulb-type_lectin_dom_sf"/>
</dbReference>
<keyword evidence="13 26" id="KW-0675">Receptor</keyword>
<evidence type="ECO:0000259" key="25">
    <source>
        <dbReference type="PROSITE" id="PS50948"/>
    </source>
</evidence>